<feature type="region of interest" description="Disordered" evidence="1">
    <location>
        <begin position="1"/>
        <end position="207"/>
    </location>
</feature>
<keyword evidence="2" id="KW-0808">Transferase</keyword>
<feature type="compositionally biased region" description="Basic and acidic residues" evidence="1">
    <location>
        <begin position="132"/>
        <end position="154"/>
    </location>
</feature>
<evidence type="ECO:0000313" key="2">
    <source>
        <dbReference type="EMBL" id="ETE73373.1"/>
    </source>
</evidence>
<feature type="compositionally biased region" description="Basic and acidic residues" evidence="1">
    <location>
        <begin position="106"/>
        <end position="116"/>
    </location>
</feature>
<protein>
    <submittedName>
        <fullName evidence="2">Histone-lysine N-methyltransferase, H3 lysine-79 specific</fullName>
    </submittedName>
</protein>
<feature type="compositionally biased region" description="Basic residues" evidence="1">
    <location>
        <begin position="90"/>
        <end position="105"/>
    </location>
</feature>
<feature type="compositionally biased region" description="Basic and acidic residues" evidence="1">
    <location>
        <begin position="39"/>
        <end position="89"/>
    </location>
</feature>
<organism evidence="2 3">
    <name type="scientific">Ophiophagus hannah</name>
    <name type="common">King cobra</name>
    <name type="synonym">Naja hannah</name>
    <dbReference type="NCBI Taxonomy" id="8665"/>
    <lineage>
        <taxon>Eukaryota</taxon>
        <taxon>Metazoa</taxon>
        <taxon>Chordata</taxon>
        <taxon>Craniata</taxon>
        <taxon>Vertebrata</taxon>
        <taxon>Euteleostomi</taxon>
        <taxon>Lepidosauria</taxon>
        <taxon>Squamata</taxon>
        <taxon>Bifurcata</taxon>
        <taxon>Unidentata</taxon>
        <taxon>Episquamata</taxon>
        <taxon>Toxicofera</taxon>
        <taxon>Serpentes</taxon>
        <taxon>Colubroidea</taxon>
        <taxon>Elapidae</taxon>
        <taxon>Elapinae</taxon>
        <taxon>Ophiophagus</taxon>
    </lineage>
</organism>
<keyword evidence="3" id="KW-1185">Reference proteome</keyword>
<feature type="compositionally biased region" description="Basic and acidic residues" evidence="1">
    <location>
        <begin position="179"/>
        <end position="207"/>
    </location>
</feature>
<feature type="non-terminal residue" evidence="2">
    <location>
        <position position="479"/>
    </location>
</feature>
<sequence length="479" mass="56403">WRDLAKKSEEKADKGWVSQSGGFWGEERGAALQILQKSGEGKGERERGRERKERKGTNERTKERKVAKERKKDGRKKERRRKEGRERKEGRKGRKERKKERRRRKEGRERKEGRKEKERKKEKKKERRRRKEERERKEGRKERKERKKEEEKGRKKERKERKKEEEKGRKREKGRKERKKEEEKGRKRERKERKNERKKERKKERLQPIKQLFETTMHINFKELIEERETLESSLPLCWLRPKTLPFLQGSDWEEFHSLPLAIRDMKPPRGISLPLCLIASCETRTATLQAASSQQHPQLAFMAEMGLELWVSWWHAEPFVPEYEPQANLHVHASQLIFSCPYRSNRPILSLPVIPEVTKRAYSACRGFFQASRRPKKASTSQNSAVRCSAGKEERGDCACMLREHGGVHCILGAGTQAHELQHAHNFGQKVSHHCTRPTGCHTLLVGFDLPNFRQPAVSRSGLQYCIVTAAPPQLTGN</sequence>
<comment type="caution">
    <text evidence="2">The sequence shown here is derived from an EMBL/GenBank/DDBJ whole genome shotgun (WGS) entry which is preliminary data.</text>
</comment>
<feature type="non-terminal residue" evidence="2">
    <location>
        <position position="1"/>
    </location>
</feature>
<dbReference type="Proteomes" id="UP000018936">
    <property type="component" value="Unassembled WGS sequence"/>
</dbReference>
<gene>
    <name evidence="2" type="primary">dotA</name>
    <name evidence="2" type="ORF">L345_00794</name>
</gene>
<dbReference type="AlphaFoldDB" id="V8PH78"/>
<dbReference type="GO" id="GO:0032259">
    <property type="term" value="P:methylation"/>
    <property type="evidence" value="ECO:0007669"/>
    <property type="project" value="UniProtKB-KW"/>
</dbReference>
<feature type="compositionally biased region" description="Basic and acidic residues" evidence="1">
    <location>
        <begin position="1"/>
        <end position="14"/>
    </location>
</feature>
<evidence type="ECO:0000256" key="1">
    <source>
        <dbReference type="SAM" id="MobiDB-lite"/>
    </source>
</evidence>
<dbReference type="EMBL" id="AZIM01000101">
    <property type="protein sequence ID" value="ETE73373.1"/>
    <property type="molecule type" value="Genomic_DNA"/>
</dbReference>
<proteinExistence type="predicted"/>
<name>V8PH78_OPHHA</name>
<evidence type="ECO:0000313" key="3">
    <source>
        <dbReference type="Proteomes" id="UP000018936"/>
    </source>
</evidence>
<feature type="compositionally biased region" description="Basic residues" evidence="1">
    <location>
        <begin position="117"/>
        <end position="131"/>
    </location>
</feature>
<keyword evidence="2" id="KW-0489">Methyltransferase</keyword>
<dbReference type="GO" id="GO:0008168">
    <property type="term" value="F:methyltransferase activity"/>
    <property type="evidence" value="ECO:0007669"/>
    <property type="project" value="UniProtKB-KW"/>
</dbReference>
<reference evidence="2 3" key="1">
    <citation type="journal article" date="2013" name="Proc. Natl. Acad. Sci. U.S.A.">
        <title>The king cobra genome reveals dynamic gene evolution and adaptation in the snake venom system.</title>
        <authorList>
            <person name="Vonk F.J."/>
            <person name="Casewell N.R."/>
            <person name="Henkel C.V."/>
            <person name="Heimberg A.M."/>
            <person name="Jansen H.J."/>
            <person name="McCleary R.J."/>
            <person name="Kerkkamp H.M."/>
            <person name="Vos R.A."/>
            <person name="Guerreiro I."/>
            <person name="Calvete J.J."/>
            <person name="Wuster W."/>
            <person name="Woods A.E."/>
            <person name="Logan J.M."/>
            <person name="Harrison R.A."/>
            <person name="Castoe T.A."/>
            <person name="de Koning A.P."/>
            <person name="Pollock D.D."/>
            <person name="Yandell M."/>
            <person name="Calderon D."/>
            <person name="Renjifo C."/>
            <person name="Currier R.B."/>
            <person name="Salgado D."/>
            <person name="Pla D."/>
            <person name="Sanz L."/>
            <person name="Hyder A.S."/>
            <person name="Ribeiro J.M."/>
            <person name="Arntzen J.W."/>
            <person name="van den Thillart G.E."/>
            <person name="Boetzer M."/>
            <person name="Pirovano W."/>
            <person name="Dirks R.P."/>
            <person name="Spaink H.P."/>
            <person name="Duboule D."/>
            <person name="McGlinn E."/>
            <person name="Kini R.M."/>
            <person name="Richardson M.K."/>
        </authorList>
    </citation>
    <scope>NUCLEOTIDE SEQUENCE</scope>
    <source>
        <tissue evidence="2">Blood</tissue>
    </source>
</reference>
<accession>V8PH78</accession>